<dbReference type="AlphaFoldDB" id="A0A3N0W3K7"/>
<sequence length="59" mass="7075">MQHPERVVVVIFYNFSGLLVIYTHLTPSRFGTLYHFVLSWLDNAILTFYKKTNHLKLEY</sequence>
<gene>
    <name evidence="2" type="ORF">EGI05_00335</name>
</gene>
<reference evidence="2 3" key="1">
    <citation type="submission" date="2018-11" db="EMBL/GenBank/DDBJ databases">
        <title>Proposal to divide the Flavobacteriaceae and reorganize its genera based on Amino Acid Identity values calculated from whole genome sequences.</title>
        <authorList>
            <person name="Nicholson A.C."/>
            <person name="Gulvik C.A."/>
            <person name="Whitney A.M."/>
            <person name="Humrighouse B.W."/>
            <person name="Bell M."/>
            <person name="Holmes B."/>
            <person name="Steigerwalt A."/>
            <person name="Villarma A."/>
            <person name="Sheth M."/>
            <person name="Batra D."/>
            <person name="Pryor J."/>
            <person name="Bernardet J.-F."/>
            <person name="Hugo C."/>
            <person name="Kampfer P."/>
            <person name="Newman J."/>
            <person name="Mcquiston J.R."/>
        </authorList>
    </citation>
    <scope>NUCLEOTIDE SEQUENCE [LARGE SCALE GENOMIC DNA]</scope>
    <source>
        <strain evidence="2 3">DSM 15235</strain>
    </source>
</reference>
<organism evidence="2 3">
    <name type="scientific">Chryseobacterium daecheongense</name>
    <dbReference type="NCBI Taxonomy" id="192389"/>
    <lineage>
        <taxon>Bacteria</taxon>
        <taxon>Pseudomonadati</taxon>
        <taxon>Bacteroidota</taxon>
        <taxon>Flavobacteriia</taxon>
        <taxon>Flavobacteriales</taxon>
        <taxon>Weeksellaceae</taxon>
        <taxon>Chryseobacterium group</taxon>
        <taxon>Chryseobacterium</taxon>
    </lineage>
</organism>
<keyword evidence="1" id="KW-0812">Transmembrane</keyword>
<keyword evidence="1" id="KW-1133">Transmembrane helix</keyword>
<protein>
    <submittedName>
        <fullName evidence="2">Uncharacterized protein</fullName>
    </submittedName>
</protein>
<accession>A0A3N0W3K7</accession>
<dbReference type="EMBL" id="RJTX01000001">
    <property type="protein sequence ID" value="ROH99380.1"/>
    <property type="molecule type" value="Genomic_DNA"/>
</dbReference>
<evidence type="ECO:0000313" key="2">
    <source>
        <dbReference type="EMBL" id="ROH99380.1"/>
    </source>
</evidence>
<keyword evidence="1" id="KW-0472">Membrane</keyword>
<comment type="caution">
    <text evidence="2">The sequence shown here is derived from an EMBL/GenBank/DDBJ whole genome shotgun (WGS) entry which is preliminary data.</text>
</comment>
<feature type="transmembrane region" description="Helical" evidence="1">
    <location>
        <begin position="7"/>
        <end position="25"/>
    </location>
</feature>
<name>A0A3N0W3K7_9FLAO</name>
<evidence type="ECO:0000256" key="1">
    <source>
        <dbReference type="SAM" id="Phobius"/>
    </source>
</evidence>
<evidence type="ECO:0000313" key="3">
    <source>
        <dbReference type="Proteomes" id="UP000269375"/>
    </source>
</evidence>
<proteinExistence type="predicted"/>
<dbReference type="Proteomes" id="UP000269375">
    <property type="component" value="Unassembled WGS sequence"/>
</dbReference>